<comment type="caution">
    <text evidence="9">The sequence shown here is derived from an EMBL/GenBank/DDBJ whole genome shotgun (WGS) entry which is preliminary data.</text>
</comment>
<dbReference type="PANTHER" id="PTHR14611:SF2">
    <property type="entry name" value="TECTONIC"/>
    <property type="match status" value="1"/>
</dbReference>
<comment type="similarity">
    <text evidence="1">Belongs to the tectonic family.</text>
</comment>
<feature type="signal peptide" evidence="6">
    <location>
        <begin position="1"/>
        <end position="22"/>
    </location>
</feature>
<gene>
    <name evidence="9" type="ORF">PEVE_00028554</name>
</gene>
<dbReference type="InterPro" id="IPR011677">
    <property type="entry name" value="TCTN1-3_dom"/>
</dbReference>
<evidence type="ECO:0000256" key="5">
    <source>
        <dbReference type="SAM" id="MobiDB-lite"/>
    </source>
</evidence>
<feature type="domain" description="Tectonic-1-3" evidence="7">
    <location>
        <begin position="357"/>
        <end position="521"/>
    </location>
</feature>
<keyword evidence="10" id="KW-1185">Reference proteome</keyword>
<evidence type="ECO:0000256" key="3">
    <source>
        <dbReference type="ARBA" id="ARBA00022794"/>
    </source>
</evidence>
<organism evidence="9 10">
    <name type="scientific">Porites evermanni</name>
    <dbReference type="NCBI Taxonomy" id="104178"/>
    <lineage>
        <taxon>Eukaryota</taxon>
        <taxon>Metazoa</taxon>
        <taxon>Cnidaria</taxon>
        <taxon>Anthozoa</taxon>
        <taxon>Hexacorallia</taxon>
        <taxon>Scleractinia</taxon>
        <taxon>Fungiina</taxon>
        <taxon>Poritidae</taxon>
        <taxon>Porites</taxon>
    </lineage>
</organism>
<evidence type="ECO:0000256" key="6">
    <source>
        <dbReference type="SAM" id="SignalP"/>
    </source>
</evidence>
<keyword evidence="3" id="KW-0970">Cilium biogenesis/degradation</keyword>
<dbReference type="InterPro" id="IPR040354">
    <property type="entry name" value="TCTN1-3"/>
</dbReference>
<evidence type="ECO:0000256" key="4">
    <source>
        <dbReference type="ARBA" id="ARBA00023180"/>
    </source>
</evidence>
<evidence type="ECO:0000313" key="10">
    <source>
        <dbReference type="Proteomes" id="UP001159427"/>
    </source>
</evidence>
<dbReference type="EMBL" id="CALNXI010003969">
    <property type="protein sequence ID" value="CAH3194771.1"/>
    <property type="molecule type" value="Genomic_DNA"/>
</dbReference>
<sequence length="584" mass="63287">MAARLVFLKIVLLCTFATLTRTQSNRTVFSPSSSSGCTCDLTGNGCDVNCCCDPDCTSADQQAFTDCKDTDTNRDDRVCLSNAALFTFRQNTQFKTETTGSGLFCIIRDNYESRNFYNDVQTASTSEEFSNLKSQSVSAVYDYRSEGTGQTTAASSYKVGDPVLLLFNNGARGFLSFPKPLFGSECNDNNPAGYRKDNSTECTRTIPELSSACETLPTISARSYYEGFTVAKNPGVLNNNSTNNSTSNSSSSASTPDFVPVVLKQPLKCTTYLGIPRDCPFSVPPYPTYNADNKTCNNVALEVLYTVQYSNSSTDIVAVMVEFVLGSVTSEMGLDLRQKVSISFSKAGSTDTTFQRSGNPGYIIGQPLVAGKLVTVDNKDAIFLSSDRNTWLTIINPSASGACNNSTLRTSVTFGVDMRTGCSISFPQTLDRSQCKKLQEIVLNIMSGDLPTYVASFGNSDVNSVGDWVKILNSKPANEAEEGNGGCRNMILGLHIEVLFANFGFLANPQPKIVGVMFKYDDPKDVPYQCGGVQCQPGSSSVEQKVEVITSVGFVDVSDKPQAQIKPRPTFEAKASSDFFFPFL</sequence>
<reference evidence="9 10" key="1">
    <citation type="submission" date="2022-05" db="EMBL/GenBank/DDBJ databases">
        <authorList>
            <consortium name="Genoscope - CEA"/>
            <person name="William W."/>
        </authorList>
    </citation>
    <scope>NUCLEOTIDE SEQUENCE [LARGE SCALE GENOMIC DNA]</scope>
</reference>
<feature type="region of interest" description="Disordered" evidence="5">
    <location>
        <begin position="236"/>
        <end position="255"/>
    </location>
</feature>
<protein>
    <recommendedName>
        <fullName evidence="11">Tectonic-1</fullName>
    </recommendedName>
</protein>
<keyword evidence="2 6" id="KW-0732">Signal</keyword>
<evidence type="ECO:0008006" key="11">
    <source>
        <dbReference type="Google" id="ProtNLM"/>
    </source>
</evidence>
<feature type="domain" description="Tectonic-1-3 N-terminal" evidence="8">
    <location>
        <begin position="18"/>
        <end position="122"/>
    </location>
</feature>
<dbReference type="PANTHER" id="PTHR14611">
    <property type="entry name" value="TECTONIC FAMILY MEMBER"/>
    <property type="match status" value="1"/>
</dbReference>
<dbReference type="InterPro" id="IPR057724">
    <property type="entry name" value="TCTN1-3_N"/>
</dbReference>
<accession>A0ABN8STE9</accession>
<proteinExistence type="inferred from homology"/>
<evidence type="ECO:0000256" key="1">
    <source>
        <dbReference type="ARBA" id="ARBA00007633"/>
    </source>
</evidence>
<dbReference type="Proteomes" id="UP001159427">
    <property type="component" value="Unassembled WGS sequence"/>
</dbReference>
<feature type="domain" description="Tectonic-1-3" evidence="7">
    <location>
        <begin position="154"/>
        <end position="345"/>
    </location>
</feature>
<name>A0ABN8STE9_9CNID</name>
<evidence type="ECO:0000256" key="2">
    <source>
        <dbReference type="ARBA" id="ARBA00022729"/>
    </source>
</evidence>
<evidence type="ECO:0000259" key="8">
    <source>
        <dbReference type="Pfam" id="PF25752"/>
    </source>
</evidence>
<feature type="chain" id="PRO_5045117029" description="Tectonic-1" evidence="6">
    <location>
        <begin position="23"/>
        <end position="584"/>
    </location>
</feature>
<keyword evidence="4" id="KW-0325">Glycoprotein</keyword>
<dbReference type="Pfam" id="PF25752">
    <property type="entry name" value="DUF1619_N"/>
    <property type="match status" value="1"/>
</dbReference>
<dbReference type="Pfam" id="PF07773">
    <property type="entry name" value="TCTN_DUF1619"/>
    <property type="match status" value="2"/>
</dbReference>
<evidence type="ECO:0000313" key="9">
    <source>
        <dbReference type="EMBL" id="CAH3194771.1"/>
    </source>
</evidence>
<evidence type="ECO:0000259" key="7">
    <source>
        <dbReference type="Pfam" id="PF07773"/>
    </source>
</evidence>
<feature type="compositionally biased region" description="Low complexity" evidence="5">
    <location>
        <begin position="238"/>
        <end position="255"/>
    </location>
</feature>